<feature type="transmembrane region" description="Helical" evidence="6">
    <location>
        <begin position="245"/>
        <end position="268"/>
    </location>
</feature>
<evidence type="ECO:0000256" key="5">
    <source>
        <dbReference type="ARBA" id="ARBA00023136"/>
    </source>
</evidence>
<feature type="transmembrane region" description="Helical" evidence="6">
    <location>
        <begin position="169"/>
        <end position="195"/>
    </location>
</feature>
<keyword evidence="4 6" id="KW-1133">Transmembrane helix</keyword>
<keyword evidence="2" id="KW-1003">Cell membrane</keyword>
<keyword evidence="3 6" id="KW-0812">Transmembrane</keyword>
<accession>A0A4Z0BPR8</accession>
<feature type="transmembrane region" description="Helical" evidence="6">
    <location>
        <begin position="215"/>
        <end position="236"/>
    </location>
</feature>
<evidence type="ECO:0000256" key="4">
    <source>
        <dbReference type="ARBA" id="ARBA00022989"/>
    </source>
</evidence>
<dbReference type="PANTHER" id="PTHR30213">
    <property type="entry name" value="INNER MEMBRANE PROTEIN YHJD"/>
    <property type="match status" value="1"/>
</dbReference>
<evidence type="ECO:0000256" key="6">
    <source>
        <dbReference type="SAM" id="Phobius"/>
    </source>
</evidence>
<evidence type="ECO:0000256" key="1">
    <source>
        <dbReference type="ARBA" id="ARBA00004651"/>
    </source>
</evidence>
<dbReference type="OrthoDB" id="9781030at2"/>
<keyword evidence="5 6" id="KW-0472">Membrane</keyword>
<name>A0A4Z0BPR8_9BURK</name>
<reference evidence="7 8" key="1">
    <citation type="submission" date="2019-03" db="EMBL/GenBank/DDBJ databases">
        <title>Ramlibacter rhizophilus CCTCC AB2015357, whole genome shotgun sequence.</title>
        <authorList>
            <person name="Zhang X."/>
            <person name="Feng G."/>
            <person name="Zhu H."/>
        </authorList>
    </citation>
    <scope>NUCLEOTIDE SEQUENCE [LARGE SCALE GENOMIC DNA]</scope>
    <source>
        <strain evidence="7 8">CCTCC AB2015357</strain>
    </source>
</reference>
<evidence type="ECO:0000256" key="2">
    <source>
        <dbReference type="ARBA" id="ARBA00022475"/>
    </source>
</evidence>
<dbReference type="AlphaFoldDB" id="A0A4Z0BPR8"/>
<organism evidence="7 8">
    <name type="scientific">Ramlibacter rhizophilus</name>
    <dbReference type="NCBI Taxonomy" id="1781167"/>
    <lineage>
        <taxon>Bacteria</taxon>
        <taxon>Pseudomonadati</taxon>
        <taxon>Pseudomonadota</taxon>
        <taxon>Betaproteobacteria</taxon>
        <taxon>Burkholderiales</taxon>
        <taxon>Comamonadaceae</taxon>
        <taxon>Ramlibacter</taxon>
    </lineage>
</organism>
<dbReference type="PIRSF" id="PIRSF035875">
    <property type="entry name" value="RNase_BN"/>
    <property type="match status" value="1"/>
</dbReference>
<feature type="transmembrane region" description="Helical" evidence="6">
    <location>
        <begin position="280"/>
        <end position="308"/>
    </location>
</feature>
<dbReference type="PANTHER" id="PTHR30213:SF0">
    <property type="entry name" value="UPF0761 MEMBRANE PROTEIN YIHY"/>
    <property type="match status" value="1"/>
</dbReference>
<dbReference type="Pfam" id="PF03631">
    <property type="entry name" value="Virul_fac_BrkB"/>
    <property type="match status" value="1"/>
</dbReference>
<dbReference type="InterPro" id="IPR017039">
    <property type="entry name" value="Virul_fac_BrkB"/>
</dbReference>
<dbReference type="EMBL" id="SMLL01000004">
    <property type="protein sequence ID" value="TFY99978.1"/>
    <property type="molecule type" value="Genomic_DNA"/>
</dbReference>
<gene>
    <name evidence="7" type="ORF">EZ242_12685</name>
</gene>
<comment type="caution">
    <text evidence="7">The sequence shown here is derived from an EMBL/GenBank/DDBJ whole genome shotgun (WGS) entry which is preliminary data.</text>
</comment>
<feature type="transmembrane region" description="Helical" evidence="6">
    <location>
        <begin position="129"/>
        <end position="148"/>
    </location>
</feature>
<dbReference type="GO" id="GO:0005886">
    <property type="term" value="C:plasma membrane"/>
    <property type="evidence" value="ECO:0007669"/>
    <property type="project" value="UniProtKB-SubCell"/>
</dbReference>
<sequence>MRRAPTKSAMARRQAWSQIFRGHRAAAPPPSTHTRCSMFHGMTTRQFLRELYQEISRDNISNGAAVLGFYLTLAVFPAAILTMALIPYLPIPRVDDAIMDLLRQALPQQAAEMFTGVVEDVTQDRSGGLLSFGILGTIWATSTGMYAVMQQLNASYKVPEGRPFVKARLVAIGLSILFVVLVLLAFSMIVLGGVVQDWIGNRFGFSQALLTFFVVLRWVIIVLALFGAFVITYYYAPNTEQRLRYVLPGSVIGALVLIVASGGFAFYVQNFGNYNAVYGSIGAVIALMLWLYIAGLTILLGSEVNALLEHHSSKGKSKGERAPGVKADEQPS</sequence>
<dbReference type="NCBIfam" id="TIGR00765">
    <property type="entry name" value="yihY_not_rbn"/>
    <property type="match status" value="1"/>
</dbReference>
<comment type="subcellular location">
    <subcellularLocation>
        <location evidence="1">Cell membrane</location>
        <topology evidence="1">Multi-pass membrane protein</topology>
    </subcellularLocation>
</comment>
<protein>
    <submittedName>
        <fullName evidence="7">YihY/virulence factor BrkB family protein</fullName>
    </submittedName>
</protein>
<evidence type="ECO:0000313" key="8">
    <source>
        <dbReference type="Proteomes" id="UP000297564"/>
    </source>
</evidence>
<dbReference type="Proteomes" id="UP000297564">
    <property type="component" value="Unassembled WGS sequence"/>
</dbReference>
<evidence type="ECO:0000256" key="3">
    <source>
        <dbReference type="ARBA" id="ARBA00022692"/>
    </source>
</evidence>
<feature type="transmembrane region" description="Helical" evidence="6">
    <location>
        <begin position="67"/>
        <end position="89"/>
    </location>
</feature>
<evidence type="ECO:0000313" key="7">
    <source>
        <dbReference type="EMBL" id="TFY99978.1"/>
    </source>
</evidence>
<proteinExistence type="predicted"/>
<keyword evidence="8" id="KW-1185">Reference proteome</keyword>